<proteinExistence type="predicted"/>
<protein>
    <submittedName>
        <fullName evidence="1">Uncharacterized protein</fullName>
    </submittedName>
</protein>
<accession>A0ACC2JWF7</accession>
<reference evidence="1" key="1">
    <citation type="submission" date="2022-12" db="EMBL/GenBank/DDBJ databases">
        <title>Genome Sequence of Lasiodiplodia mahajangana.</title>
        <authorList>
            <person name="Buettner E."/>
        </authorList>
    </citation>
    <scope>NUCLEOTIDE SEQUENCE</scope>
    <source>
        <strain evidence="1">VT137</strain>
    </source>
</reference>
<organism evidence="1 2">
    <name type="scientific">Lasiodiplodia mahajangana</name>
    <dbReference type="NCBI Taxonomy" id="1108764"/>
    <lineage>
        <taxon>Eukaryota</taxon>
        <taxon>Fungi</taxon>
        <taxon>Dikarya</taxon>
        <taxon>Ascomycota</taxon>
        <taxon>Pezizomycotina</taxon>
        <taxon>Dothideomycetes</taxon>
        <taxon>Dothideomycetes incertae sedis</taxon>
        <taxon>Botryosphaeriales</taxon>
        <taxon>Botryosphaeriaceae</taxon>
        <taxon>Lasiodiplodia</taxon>
    </lineage>
</organism>
<evidence type="ECO:0000313" key="2">
    <source>
        <dbReference type="Proteomes" id="UP001153332"/>
    </source>
</evidence>
<gene>
    <name evidence="1" type="ORF">O1611_g2017</name>
</gene>
<comment type="caution">
    <text evidence="1">The sequence shown here is derived from an EMBL/GenBank/DDBJ whole genome shotgun (WGS) entry which is preliminary data.</text>
</comment>
<name>A0ACC2JWF7_9PEZI</name>
<dbReference type="EMBL" id="JAPUUL010000260">
    <property type="protein sequence ID" value="KAJ8131608.1"/>
    <property type="molecule type" value="Genomic_DNA"/>
</dbReference>
<dbReference type="Proteomes" id="UP001153332">
    <property type="component" value="Unassembled WGS sequence"/>
</dbReference>
<sequence length="474" mass="52460">MAGPRSFISAAQRSLVVIDKPPGSLFMDLIKKYPDQDMLNLSAFDNQVLITKPRMLADLLVTKAYDFIKPPRPASVLQLILGDGLVMVEGDEHKILRKHSVPAFSFRHIKELYPMMWGKSVLMCDKLEAALQASESEDSKIIDISSWISRVTLDIIGVAGVGREFDTLNDAEDPLLEIYLKALIPTPENLTFAAAAILFGVPFVKHIPSRVVRKFIGFAKSLRVICMSVVEEKKAAIANSKDDHFDLLSVLIKSGNFSDEQLRDQMLTFLAAGHETTAATLSWSCYLLAKDLKLQDRVREEVRQALPGGLKVENPADLVNILESLPLVNGIMNESLRLYPTIPMTMRVAIRDTSLAGQVIPKGVNVVIPVWQMNHSTELWGPEADECRPERWITSGKPNSHGGANSNYDFMTFLSGPRSCIGQGFARAEMRCLLASMIYTFSWELASDEKKVPSGAIAVKAANGMSLKFKPLRA</sequence>
<evidence type="ECO:0000313" key="1">
    <source>
        <dbReference type="EMBL" id="KAJ8131608.1"/>
    </source>
</evidence>
<keyword evidence="2" id="KW-1185">Reference proteome</keyword>